<feature type="compositionally biased region" description="Basic and acidic residues" evidence="1">
    <location>
        <begin position="80"/>
        <end position="94"/>
    </location>
</feature>
<organism evidence="2 3">
    <name type="scientific">Neurospora tetraspora</name>
    <dbReference type="NCBI Taxonomy" id="94610"/>
    <lineage>
        <taxon>Eukaryota</taxon>
        <taxon>Fungi</taxon>
        <taxon>Dikarya</taxon>
        <taxon>Ascomycota</taxon>
        <taxon>Pezizomycotina</taxon>
        <taxon>Sordariomycetes</taxon>
        <taxon>Sordariomycetidae</taxon>
        <taxon>Sordariales</taxon>
        <taxon>Sordariaceae</taxon>
        <taxon>Neurospora</taxon>
    </lineage>
</organism>
<comment type="caution">
    <text evidence="2">The sequence shown here is derived from an EMBL/GenBank/DDBJ whole genome shotgun (WGS) entry which is preliminary data.</text>
</comment>
<reference evidence="2" key="2">
    <citation type="submission" date="2023-06" db="EMBL/GenBank/DDBJ databases">
        <authorList>
            <consortium name="Lawrence Berkeley National Laboratory"/>
            <person name="Haridas S."/>
            <person name="Hensen N."/>
            <person name="Bonometti L."/>
            <person name="Westerberg I."/>
            <person name="Brannstrom I.O."/>
            <person name="Guillou S."/>
            <person name="Cros-Aarteil S."/>
            <person name="Calhoun S."/>
            <person name="Kuo A."/>
            <person name="Mondo S."/>
            <person name="Pangilinan J."/>
            <person name="Riley R."/>
            <person name="Labutti K."/>
            <person name="Andreopoulos B."/>
            <person name="Lipzen A."/>
            <person name="Chen C."/>
            <person name="Yanf M."/>
            <person name="Daum C."/>
            <person name="Ng V."/>
            <person name="Clum A."/>
            <person name="Steindorff A."/>
            <person name="Ohm R."/>
            <person name="Martin F."/>
            <person name="Silar P."/>
            <person name="Natvig D."/>
            <person name="Lalanne C."/>
            <person name="Gautier V."/>
            <person name="Ament-Velasquez S.L."/>
            <person name="Kruys A."/>
            <person name="Hutchinson M.I."/>
            <person name="Powell A.J."/>
            <person name="Barry K."/>
            <person name="Miller A.N."/>
            <person name="Grigoriev I.V."/>
            <person name="Debuchy R."/>
            <person name="Gladieux P."/>
            <person name="Thoren M.H."/>
            <person name="Johannesson H."/>
        </authorList>
    </citation>
    <scope>NUCLEOTIDE SEQUENCE</scope>
    <source>
        <strain evidence="2">CBS 560.94</strain>
    </source>
</reference>
<proteinExistence type="predicted"/>
<protein>
    <submittedName>
        <fullName evidence="2">Uncharacterized protein</fullName>
    </submittedName>
</protein>
<feature type="compositionally biased region" description="Basic and acidic residues" evidence="1">
    <location>
        <begin position="43"/>
        <end position="54"/>
    </location>
</feature>
<dbReference type="AlphaFoldDB" id="A0AAE0IZX1"/>
<feature type="region of interest" description="Disordered" evidence="1">
    <location>
        <begin position="1"/>
        <end position="135"/>
    </location>
</feature>
<keyword evidence="3" id="KW-1185">Reference proteome</keyword>
<reference evidence="2" key="1">
    <citation type="journal article" date="2023" name="Mol. Phylogenet. Evol.">
        <title>Genome-scale phylogeny and comparative genomics of the fungal order Sordariales.</title>
        <authorList>
            <person name="Hensen N."/>
            <person name="Bonometti L."/>
            <person name="Westerberg I."/>
            <person name="Brannstrom I.O."/>
            <person name="Guillou S."/>
            <person name="Cros-Aarteil S."/>
            <person name="Calhoun S."/>
            <person name="Haridas S."/>
            <person name="Kuo A."/>
            <person name="Mondo S."/>
            <person name="Pangilinan J."/>
            <person name="Riley R."/>
            <person name="LaButti K."/>
            <person name="Andreopoulos B."/>
            <person name="Lipzen A."/>
            <person name="Chen C."/>
            <person name="Yan M."/>
            <person name="Daum C."/>
            <person name="Ng V."/>
            <person name="Clum A."/>
            <person name="Steindorff A."/>
            <person name="Ohm R.A."/>
            <person name="Martin F."/>
            <person name="Silar P."/>
            <person name="Natvig D.O."/>
            <person name="Lalanne C."/>
            <person name="Gautier V."/>
            <person name="Ament-Velasquez S.L."/>
            <person name="Kruys A."/>
            <person name="Hutchinson M.I."/>
            <person name="Powell A.J."/>
            <person name="Barry K."/>
            <person name="Miller A.N."/>
            <person name="Grigoriev I.V."/>
            <person name="Debuchy R."/>
            <person name="Gladieux P."/>
            <person name="Hiltunen Thoren M."/>
            <person name="Johannesson H."/>
        </authorList>
    </citation>
    <scope>NUCLEOTIDE SEQUENCE</scope>
    <source>
        <strain evidence="2">CBS 560.94</strain>
    </source>
</reference>
<evidence type="ECO:0000256" key="1">
    <source>
        <dbReference type="SAM" id="MobiDB-lite"/>
    </source>
</evidence>
<dbReference type="EMBL" id="JAUEPP010000011">
    <property type="protein sequence ID" value="KAK3334391.1"/>
    <property type="molecule type" value="Genomic_DNA"/>
</dbReference>
<evidence type="ECO:0000313" key="3">
    <source>
        <dbReference type="Proteomes" id="UP001278500"/>
    </source>
</evidence>
<sequence>MRKGVSPPRAPVQKDKQTDDAISTTTWEATSTNRTERRRRSAKTKDDGKPKTPIEKLTIPPAPSPPNISDPTTTGKRKREATPEKTSKKLKASEEILEPNSSKEEGAQDSEEQPELEICPMCGEEYDPEDEDEDTVCEFHPGELVIDRKAPCWKSEWGVDPYDDEDVEEFLSSHGYYSGMLMWDCCGYWEGAPGCEKQGAHGEY</sequence>
<dbReference type="GeneID" id="87868297"/>
<accession>A0AAE0IZX1</accession>
<feature type="compositionally biased region" description="Acidic residues" evidence="1">
    <location>
        <begin position="124"/>
        <end position="135"/>
    </location>
</feature>
<name>A0AAE0IZX1_9PEZI</name>
<gene>
    <name evidence="2" type="ORF">B0H65DRAFT_593020</name>
</gene>
<evidence type="ECO:0000313" key="2">
    <source>
        <dbReference type="EMBL" id="KAK3334391.1"/>
    </source>
</evidence>
<dbReference type="RefSeq" id="XP_062676557.1">
    <property type="nucleotide sequence ID" value="XM_062831143.1"/>
</dbReference>
<dbReference type="Proteomes" id="UP001278500">
    <property type="component" value="Unassembled WGS sequence"/>
</dbReference>